<feature type="transmembrane region" description="Helical" evidence="1">
    <location>
        <begin position="193"/>
        <end position="216"/>
    </location>
</feature>
<gene>
    <name evidence="2" type="ORF">THITH_12460</name>
</gene>
<accession>W0DP35</accession>
<sequence length="394" mass="43262">MSQRTVQAVQLALVAAPMLLWAALRNHPPWGDEEHFLETVRLFGEGITWELLRSYPEMTGPLTYLVYAAWGHLAGFGTAELRLLSPIVAAVTALAWYAFLRDQVRSAVFVFLALATVVLNPYFVGLSVFVFTDMLALLGLSFAALGVSRRWPVLTTVGIVVATCSRQYLVFLPVALVVVAILSSSRREGIRDLAIPAVLGMVPLGLLMLLWGGLAPANAMRDIYASEALRFYPNTLSLYLAAPALYLAPLVLLVWSRRTWPMLGTSVAFMLVVVAFPVQVSEVQRMGDIVTVGFLHRAIDFLLPGGLGALVLFPLLAAFNGGALARLISSRGIELRQMPDSERFIWMAIAAFLIVMPFSYMPWEKYALPLFMLQGAAFAIFLDRSRGRGTIPPS</sequence>
<feature type="transmembrane region" description="Helical" evidence="1">
    <location>
        <begin position="83"/>
        <end position="100"/>
    </location>
</feature>
<evidence type="ECO:0000313" key="2">
    <source>
        <dbReference type="EMBL" id="AHF00202.1"/>
    </source>
</evidence>
<dbReference type="RefSeq" id="WP_025367534.1">
    <property type="nucleotide sequence ID" value="NZ_CP007029.1"/>
</dbReference>
<dbReference type="Proteomes" id="UP000005289">
    <property type="component" value="Chromosome"/>
</dbReference>
<dbReference type="EMBL" id="CP007029">
    <property type="protein sequence ID" value="AHF00202.1"/>
    <property type="molecule type" value="Genomic_DNA"/>
</dbReference>
<dbReference type="AlphaFoldDB" id="W0DP35"/>
<proteinExistence type="predicted"/>
<feature type="transmembrane region" description="Helical" evidence="1">
    <location>
        <begin position="262"/>
        <end position="281"/>
    </location>
</feature>
<dbReference type="OrthoDB" id="571043at2"/>
<protein>
    <recommendedName>
        <fullName evidence="4">Glycosyltransferase RgtA/B/C/D-like domain-containing protein</fullName>
    </recommendedName>
</protein>
<dbReference type="KEGG" id="tti:THITH_12460"/>
<keyword evidence="1" id="KW-0812">Transmembrane</keyword>
<feature type="transmembrane region" description="Helical" evidence="1">
    <location>
        <begin position="236"/>
        <end position="255"/>
    </location>
</feature>
<name>W0DP35_9GAMM</name>
<evidence type="ECO:0008006" key="4">
    <source>
        <dbReference type="Google" id="ProtNLM"/>
    </source>
</evidence>
<feature type="transmembrane region" description="Helical" evidence="1">
    <location>
        <begin position="151"/>
        <end position="181"/>
    </location>
</feature>
<organism evidence="2 3">
    <name type="scientific">Thioalkalivibrio paradoxus ARh 1</name>
    <dbReference type="NCBI Taxonomy" id="713585"/>
    <lineage>
        <taxon>Bacteria</taxon>
        <taxon>Pseudomonadati</taxon>
        <taxon>Pseudomonadota</taxon>
        <taxon>Gammaproteobacteria</taxon>
        <taxon>Chromatiales</taxon>
        <taxon>Ectothiorhodospiraceae</taxon>
        <taxon>Thioalkalivibrio</taxon>
    </lineage>
</organism>
<feature type="transmembrane region" description="Helical" evidence="1">
    <location>
        <begin position="301"/>
        <end position="323"/>
    </location>
</feature>
<feature type="transmembrane region" description="Helical" evidence="1">
    <location>
        <begin position="344"/>
        <end position="360"/>
    </location>
</feature>
<evidence type="ECO:0000256" key="1">
    <source>
        <dbReference type="SAM" id="Phobius"/>
    </source>
</evidence>
<keyword evidence="1" id="KW-0472">Membrane</keyword>
<dbReference type="HOGENOM" id="CLU_684612_0_0_6"/>
<feature type="transmembrane region" description="Helical" evidence="1">
    <location>
        <begin position="107"/>
        <end position="131"/>
    </location>
</feature>
<keyword evidence="1" id="KW-1133">Transmembrane helix</keyword>
<evidence type="ECO:0000313" key="3">
    <source>
        <dbReference type="Proteomes" id="UP000005289"/>
    </source>
</evidence>
<reference evidence="2 3" key="1">
    <citation type="submission" date="2013-12" db="EMBL/GenBank/DDBJ databases">
        <authorList>
            <consortium name="DOE Joint Genome Institute"/>
            <person name="Muyzer G."/>
            <person name="Huntemann M."/>
            <person name="Han J."/>
            <person name="Chen A."/>
            <person name="Kyrpides N."/>
            <person name="Mavromatis K."/>
            <person name="Markowitz V."/>
            <person name="Palaniappan K."/>
            <person name="Ivanova N."/>
            <person name="Schaumberg A."/>
            <person name="Pati A."/>
            <person name="Liolios K."/>
            <person name="Nordberg H.P."/>
            <person name="Cantor M.N."/>
            <person name="Hua S.X."/>
            <person name="Woyke T."/>
        </authorList>
    </citation>
    <scope>NUCLEOTIDE SEQUENCE [LARGE SCALE GENOMIC DNA]</scope>
    <source>
        <strain evidence="2 3">ARh 1</strain>
    </source>
</reference>
<keyword evidence="3" id="KW-1185">Reference proteome</keyword>